<keyword evidence="3" id="KW-1185">Reference proteome</keyword>
<evidence type="ECO:0000313" key="3">
    <source>
        <dbReference type="Proteomes" id="UP000068164"/>
    </source>
</evidence>
<dbReference type="Proteomes" id="UP000068164">
    <property type="component" value="Unassembled WGS sequence"/>
</dbReference>
<evidence type="ECO:0000313" key="2">
    <source>
        <dbReference type="EMBL" id="KWV43826.1"/>
    </source>
</evidence>
<keyword evidence="1" id="KW-0732">Signal</keyword>
<name>A0A109J7L1_9HYPH</name>
<accession>A0A109J7L1</accession>
<protein>
    <submittedName>
        <fullName evidence="2">Uncharacterized protein</fullName>
    </submittedName>
</protein>
<sequence>MIRKIALSVAILAFGVAPALAASSHYYVEHSPNNSKCSVVSKRPDGKTAMAIGGAHKTRALAEAAMKSASACM</sequence>
<organism evidence="2 3">
    <name type="scientific">Rhizobium altiplani</name>
    <dbReference type="NCBI Taxonomy" id="1864509"/>
    <lineage>
        <taxon>Bacteria</taxon>
        <taxon>Pseudomonadati</taxon>
        <taxon>Pseudomonadota</taxon>
        <taxon>Alphaproteobacteria</taxon>
        <taxon>Hyphomicrobiales</taxon>
        <taxon>Rhizobiaceae</taxon>
        <taxon>Rhizobium/Agrobacterium group</taxon>
        <taxon>Rhizobium</taxon>
    </lineage>
</organism>
<feature type="signal peptide" evidence="1">
    <location>
        <begin position="1"/>
        <end position="21"/>
    </location>
</feature>
<evidence type="ECO:0000256" key="1">
    <source>
        <dbReference type="SAM" id="SignalP"/>
    </source>
</evidence>
<proteinExistence type="predicted"/>
<reference evidence="2 3" key="1">
    <citation type="submission" date="2015-11" db="EMBL/GenBank/DDBJ databases">
        <title>Draft Genome Sequence of the Strain BR 10423 (Rhizobium sp.) isolated from nodules of Mimosa pudica.</title>
        <authorList>
            <person name="Barauna A.C."/>
            <person name="Zilli J.E."/>
            <person name="Simoes-Araujo J.L."/>
            <person name="Reis V.M."/>
            <person name="James E.K."/>
            <person name="Reis F.B.Jr."/>
            <person name="Rouws L.F."/>
            <person name="Passos S.R."/>
            <person name="Gois S.R."/>
        </authorList>
    </citation>
    <scope>NUCLEOTIDE SEQUENCE [LARGE SCALE GENOMIC DNA]</scope>
    <source>
        <strain evidence="2 3">BR10423</strain>
    </source>
</reference>
<gene>
    <name evidence="2" type="ORF">AS026_19315</name>
</gene>
<dbReference type="EMBL" id="LNCD01000124">
    <property type="protein sequence ID" value="KWV43826.1"/>
    <property type="molecule type" value="Genomic_DNA"/>
</dbReference>
<dbReference type="AlphaFoldDB" id="A0A109J7L1"/>
<comment type="caution">
    <text evidence="2">The sequence shown here is derived from an EMBL/GenBank/DDBJ whole genome shotgun (WGS) entry which is preliminary data.</text>
</comment>
<dbReference type="RefSeq" id="WP_025658946.1">
    <property type="nucleotide sequence ID" value="NZ_JBBNAS010000198.1"/>
</dbReference>
<feature type="chain" id="PRO_5007136475" evidence="1">
    <location>
        <begin position="22"/>
        <end position="73"/>
    </location>
</feature>
<dbReference type="OrthoDB" id="8397149at2"/>